<protein>
    <submittedName>
        <fullName evidence="1">Pyrimidine-specific ribonucleoside hydrolase RihA</fullName>
    </submittedName>
</protein>
<dbReference type="EMBL" id="AP023367">
    <property type="protein sequence ID" value="BCJ95932.1"/>
    <property type="molecule type" value="Genomic_DNA"/>
</dbReference>
<dbReference type="Proteomes" id="UP000515561">
    <property type="component" value="Chromosome"/>
</dbReference>
<dbReference type="PANTHER" id="PTHR12304">
    <property type="entry name" value="INOSINE-URIDINE PREFERRING NUCLEOSIDE HYDROLASE"/>
    <property type="match status" value="1"/>
</dbReference>
<keyword evidence="1" id="KW-0378">Hydrolase</keyword>
<dbReference type="GO" id="GO:0008477">
    <property type="term" value="F:purine nucleosidase activity"/>
    <property type="evidence" value="ECO:0007669"/>
    <property type="project" value="TreeGrafter"/>
</dbReference>
<dbReference type="InterPro" id="IPR001910">
    <property type="entry name" value="Inosine/uridine_hydrolase_dom"/>
</dbReference>
<evidence type="ECO:0000313" key="1">
    <source>
        <dbReference type="EMBL" id="BCJ95932.1"/>
    </source>
</evidence>
<dbReference type="CDD" id="cd02651">
    <property type="entry name" value="nuc_hydro_IU_UC_XIUA"/>
    <property type="match status" value="1"/>
</dbReference>
<dbReference type="InterPro" id="IPR036452">
    <property type="entry name" value="Ribo_hydro-like"/>
</dbReference>
<dbReference type="GO" id="GO:0006152">
    <property type="term" value="P:purine nucleoside catabolic process"/>
    <property type="evidence" value="ECO:0007669"/>
    <property type="project" value="TreeGrafter"/>
</dbReference>
<accession>A0A6S6R9I4</accession>
<keyword evidence="2" id="KW-1185">Reference proteome</keyword>
<sequence length="313" mass="34440">MRNVLIDCDPGHDDALAILLTLANPENFRLLGITTVGGNQTLEKVSENALKVLMAADKRIPVAKGADSPLISPLKVAPEAHGDSGMDGPVFDKITLEYDNRHGVEFLKDKILEAEGKVTIIALGPLTNIALLLKTFPKVKDRIETIALMGGSYSSGNATAAAEFNFYIDPHAAYMVFHSGIPIIQAGTEVSQAASILHSEIDEFKDGGRVSRFVYELLEFYAKFSKGLNIDRSPIFDACPVMYILHPEIFTHGDYHVDIELQGNLTAGMSVTDKRVWYNMPKPNTKVLLSVDREKFVAYLKKAIYRLDTEAQA</sequence>
<proteinExistence type="predicted"/>
<name>A0A6S6R9I4_9FIRM</name>
<evidence type="ECO:0000313" key="2">
    <source>
        <dbReference type="Proteomes" id="UP000515561"/>
    </source>
</evidence>
<organism evidence="1 2">
    <name type="scientific">Anaerocolumna cellulosilytica</name>
    <dbReference type="NCBI Taxonomy" id="433286"/>
    <lineage>
        <taxon>Bacteria</taxon>
        <taxon>Bacillati</taxon>
        <taxon>Bacillota</taxon>
        <taxon>Clostridia</taxon>
        <taxon>Lachnospirales</taxon>
        <taxon>Lachnospiraceae</taxon>
        <taxon>Anaerocolumna</taxon>
    </lineage>
</organism>
<gene>
    <name evidence="1" type="primary">rihA</name>
    <name evidence="1" type="ORF">acsn021_35010</name>
</gene>
<dbReference type="GO" id="GO:0005829">
    <property type="term" value="C:cytosol"/>
    <property type="evidence" value="ECO:0007669"/>
    <property type="project" value="TreeGrafter"/>
</dbReference>
<dbReference type="RefSeq" id="WP_184092325.1">
    <property type="nucleotide sequence ID" value="NZ_AP023367.1"/>
</dbReference>
<reference evidence="1 2" key="1">
    <citation type="journal article" date="2016" name="Int. J. Syst. Evol. Microbiol.">
        <title>Descriptions of Anaerotaenia torta gen. nov., sp. nov. and Anaerocolumna cellulosilytica gen. nov., sp. nov. isolated from a methanogenic reactor of cattle waste.</title>
        <authorList>
            <person name="Uek A."/>
            <person name="Ohtaki Y."/>
            <person name="Kaku N."/>
            <person name="Ueki K."/>
        </authorList>
    </citation>
    <scope>NUCLEOTIDE SEQUENCE [LARGE SCALE GENOMIC DNA]</scope>
    <source>
        <strain evidence="1 2">SN021</strain>
    </source>
</reference>
<dbReference type="Gene3D" id="3.90.245.10">
    <property type="entry name" value="Ribonucleoside hydrolase-like"/>
    <property type="match status" value="1"/>
</dbReference>
<dbReference type="KEGG" id="acel:acsn021_35010"/>
<dbReference type="Pfam" id="PF01156">
    <property type="entry name" value="IU_nuc_hydro"/>
    <property type="match status" value="1"/>
</dbReference>
<dbReference type="PANTHER" id="PTHR12304:SF4">
    <property type="entry name" value="URIDINE NUCLEOSIDASE"/>
    <property type="match status" value="1"/>
</dbReference>
<dbReference type="AlphaFoldDB" id="A0A6S6R9I4"/>
<dbReference type="SUPFAM" id="SSF53590">
    <property type="entry name" value="Nucleoside hydrolase"/>
    <property type="match status" value="1"/>
</dbReference>
<dbReference type="InterPro" id="IPR023186">
    <property type="entry name" value="IUNH"/>
</dbReference>